<dbReference type="AlphaFoldDB" id="A0AB39P629"/>
<evidence type="ECO:0000313" key="2">
    <source>
        <dbReference type="EMBL" id="XDQ24548.1"/>
    </source>
</evidence>
<dbReference type="GO" id="GO:0016787">
    <property type="term" value="F:hydrolase activity"/>
    <property type="evidence" value="ECO:0007669"/>
    <property type="project" value="UniProtKB-KW"/>
</dbReference>
<proteinExistence type="predicted"/>
<accession>A0AB39P629</accession>
<dbReference type="Gene3D" id="3.40.50.1110">
    <property type="entry name" value="SGNH hydrolase"/>
    <property type="match status" value="1"/>
</dbReference>
<feature type="region of interest" description="Disordered" evidence="1">
    <location>
        <begin position="1"/>
        <end position="20"/>
    </location>
</feature>
<dbReference type="InterPro" id="IPR036514">
    <property type="entry name" value="SGNH_hydro_sf"/>
</dbReference>
<reference evidence="2" key="1">
    <citation type="submission" date="2024-07" db="EMBL/GenBank/DDBJ databases">
        <authorList>
            <person name="Yu S.T."/>
        </authorList>
    </citation>
    <scope>NUCLEOTIDE SEQUENCE</scope>
    <source>
        <strain evidence="2">R21</strain>
    </source>
</reference>
<organism evidence="2">
    <name type="scientific">Streptomyces sp. R21</name>
    <dbReference type="NCBI Taxonomy" id="3238627"/>
    <lineage>
        <taxon>Bacteria</taxon>
        <taxon>Bacillati</taxon>
        <taxon>Actinomycetota</taxon>
        <taxon>Actinomycetes</taxon>
        <taxon>Kitasatosporales</taxon>
        <taxon>Streptomycetaceae</taxon>
        <taxon>Streptomyces</taxon>
    </lineage>
</organism>
<dbReference type="RefSeq" id="WP_369231294.1">
    <property type="nucleotide sequence ID" value="NZ_CP163435.1"/>
</dbReference>
<gene>
    <name evidence="2" type="ORF">AB5J56_07575</name>
</gene>
<sequence length="245" mass="26624">MTDDTEAPPRPGLLAGEDHDPHCLRPGEAADLLAGTPWRRAVILGEHEARLARSAAVPGYRSVSWSDRVAAALRSAHPGAACRIARGRRDLLLFEVRSRQLADALVFRGDLALVSCGGPELRAPAFDADALEVELSRILDSLKSGTYRDAVVITPFERASSDPPHAGQREETRARQRQLVERTGLVTLHHGALHINLMSHQHGLDLASLWGPHPGRLNSRGHALAASVVVRALTRHARRVDTVAR</sequence>
<evidence type="ECO:0000256" key="1">
    <source>
        <dbReference type="SAM" id="MobiDB-lite"/>
    </source>
</evidence>
<keyword evidence="2" id="KW-0378">Hydrolase</keyword>
<name>A0AB39P629_9ACTN</name>
<dbReference type="SUPFAM" id="SSF52266">
    <property type="entry name" value="SGNH hydrolase"/>
    <property type="match status" value="1"/>
</dbReference>
<dbReference type="EMBL" id="CP163435">
    <property type="protein sequence ID" value="XDQ24548.1"/>
    <property type="molecule type" value="Genomic_DNA"/>
</dbReference>
<protein>
    <submittedName>
        <fullName evidence="2">SGNH/GDSL hydrolase family protein</fullName>
    </submittedName>
</protein>